<name>A0ABN6MNQ4_9BACT</name>
<proteinExistence type="predicted"/>
<sequence length="79" mass="8633">MRGVRAERRAARGAPRARAFAAWLLVVGGLLVTWPFVRVPALPLVHAWVHLLGAWVVVIFALVALSLALGRRAKDRDDG</sequence>
<dbReference type="RefSeq" id="WP_248360347.1">
    <property type="nucleotide sequence ID" value="NZ_AP025591.1"/>
</dbReference>
<organism evidence="2 3">
    <name type="scientific">Anaeromyxobacter oryzae</name>
    <dbReference type="NCBI Taxonomy" id="2918170"/>
    <lineage>
        <taxon>Bacteria</taxon>
        <taxon>Pseudomonadati</taxon>
        <taxon>Myxococcota</taxon>
        <taxon>Myxococcia</taxon>
        <taxon>Myxococcales</taxon>
        <taxon>Cystobacterineae</taxon>
        <taxon>Anaeromyxobacteraceae</taxon>
        <taxon>Anaeromyxobacter</taxon>
    </lineage>
</organism>
<evidence type="ECO:0000256" key="1">
    <source>
        <dbReference type="SAM" id="Phobius"/>
    </source>
</evidence>
<keyword evidence="1" id="KW-0812">Transmembrane</keyword>
<keyword evidence="3" id="KW-1185">Reference proteome</keyword>
<reference evidence="3" key="1">
    <citation type="journal article" date="2022" name="Int. J. Syst. Evol. Microbiol.">
        <title>Anaeromyxobacter oryzae sp. nov., Anaeromyxobacter diazotrophicus sp. nov. and Anaeromyxobacter paludicola sp. nov., isolated from paddy soils.</title>
        <authorList>
            <person name="Itoh H."/>
            <person name="Xu Z."/>
            <person name="Mise K."/>
            <person name="Masuda Y."/>
            <person name="Ushijima N."/>
            <person name="Hayakawa C."/>
            <person name="Shiratori Y."/>
            <person name="Senoo K."/>
        </authorList>
    </citation>
    <scope>NUCLEOTIDE SEQUENCE [LARGE SCALE GENOMIC DNA]</scope>
    <source>
        <strain evidence="3">Red232</strain>
    </source>
</reference>
<protein>
    <submittedName>
        <fullName evidence="2">Uncharacterized protein</fullName>
    </submittedName>
</protein>
<keyword evidence="1" id="KW-0472">Membrane</keyword>
<evidence type="ECO:0000313" key="2">
    <source>
        <dbReference type="EMBL" id="BDG02659.1"/>
    </source>
</evidence>
<keyword evidence="1" id="KW-1133">Transmembrane helix</keyword>
<dbReference type="EMBL" id="AP025591">
    <property type="protein sequence ID" value="BDG02659.1"/>
    <property type="molecule type" value="Genomic_DNA"/>
</dbReference>
<feature type="transmembrane region" description="Helical" evidence="1">
    <location>
        <begin position="49"/>
        <end position="69"/>
    </location>
</feature>
<dbReference type="Proteomes" id="UP001162891">
    <property type="component" value="Chromosome"/>
</dbReference>
<evidence type="ECO:0000313" key="3">
    <source>
        <dbReference type="Proteomes" id="UP001162891"/>
    </source>
</evidence>
<feature type="transmembrane region" description="Helical" evidence="1">
    <location>
        <begin position="20"/>
        <end position="37"/>
    </location>
</feature>
<gene>
    <name evidence="2" type="ORF">AMOR_16550</name>
</gene>
<accession>A0ABN6MNQ4</accession>